<dbReference type="SUPFAM" id="SSF52777">
    <property type="entry name" value="CoA-dependent acyltransferases"/>
    <property type="match status" value="1"/>
</dbReference>
<dbReference type="InterPro" id="IPR023213">
    <property type="entry name" value="CAT-like_dom_sf"/>
</dbReference>
<keyword evidence="2" id="KW-0597">Phosphoprotein</keyword>
<sequence length="219" mass="24692">MATEGDPYLLIQGITFDSRDLLDRYLDAVQKVVDRHDIFRTAIMWESLTTPAQVVLRQVPLPITELSLEPATGPIGVQLNRLFDPRKHRMDLTQAPLMRYAIAQDIDGRWIAVQLLHHLIGDHSTLELMMGETKAIINDQRNKLHNTQPFRNLIAQVRSGPSARGYEAFFTNMLSEIDTPALPYGLSDVRRDGIDVIESHLALPHGLNSGLRSHAKRMG</sequence>
<gene>
    <name evidence="6" type="ORF">BGZ80_008555</name>
</gene>
<evidence type="ECO:0000256" key="2">
    <source>
        <dbReference type="ARBA" id="ARBA00022553"/>
    </source>
</evidence>
<organism evidence="6 7">
    <name type="scientific">Entomortierella chlamydospora</name>
    <dbReference type="NCBI Taxonomy" id="101097"/>
    <lineage>
        <taxon>Eukaryota</taxon>
        <taxon>Fungi</taxon>
        <taxon>Fungi incertae sedis</taxon>
        <taxon>Mucoromycota</taxon>
        <taxon>Mortierellomycotina</taxon>
        <taxon>Mortierellomycetes</taxon>
        <taxon>Mortierellales</taxon>
        <taxon>Mortierellaceae</taxon>
        <taxon>Entomortierella</taxon>
    </lineage>
</organism>
<name>A0A9P6MCZ4_9FUNG</name>
<protein>
    <recommendedName>
        <fullName evidence="5">Condensation domain-containing protein</fullName>
    </recommendedName>
</protein>
<reference evidence="6" key="1">
    <citation type="journal article" date="2020" name="Fungal Divers.">
        <title>Resolving the Mortierellaceae phylogeny through synthesis of multi-gene phylogenetics and phylogenomics.</title>
        <authorList>
            <person name="Vandepol N."/>
            <person name="Liber J."/>
            <person name="Desiro A."/>
            <person name="Na H."/>
            <person name="Kennedy M."/>
            <person name="Barry K."/>
            <person name="Grigoriev I.V."/>
            <person name="Miller A.N."/>
            <person name="O'Donnell K."/>
            <person name="Stajich J.E."/>
            <person name="Bonito G."/>
        </authorList>
    </citation>
    <scope>NUCLEOTIDE SEQUENCE</scope>
    <source>
        <strain evidence="6">NRRL 2769</strain>
    </source>
</reference>
<evidence type="ECO:0000313" key="7">
    <source>
        <dbReference type="Proteomes" id="UP000703661"/>
    </source>
</evidence>
<proteinExistence type="inferred from homology"/>
<dbReference type="Gene3D" id="3.30.559.10">
    <property type="entry name" value="Chloramphenicol acetyltransferase-like domain"/>
    <property type="match status" value="1"/>
</dbReference>
<evidence type="ECO:0000256" key="1">
    <source>
        <dbReference type="ARBA" id="ARBA00022450"/>
    </source>
</evidence>
<dbReference type="GO" id="GO:0044550">
    <property type="term" value="P:secondary metabolite biosynthetic process"/>
    <property type="evidence" value="ECO:0007669"/>
    <property type="project" value="TreeGrafter"/>
</dbReference>
<feature type="domain" description="Condensation" evidence="5">
    <location>
        <begin position="23"/>
        <end position="156"/>
    </location>
</feature>
<keyword evidence="3" id="KW-0436">Ligase</keyword>
<dbReference type="GO" id="GO:0016874">
    <property type="term" value="F:ligase activity"/>
    <property type="evidence" value="ECO:0007669"/>
    <property type="project" value="UniProtKB-KW"/>
</dbReference>
<dbReference type="InterPro" id="IPR001242">
    <property type="entry name" value="Condensation_dom"/>
</dbReference>
<dbReference type="EMBL" id="JAAAID010004673">
    <property type="protein sequence ID" value="KAF9992431.1"/>
    <property type="molecule type" value="Genomic_DNA"/>
</dbReference>
<dbReference type="GO" id="GO:0031177">
    <property type="term" value="F:phosphopantetheine binding"/>
    <property type="evidence" value="ECO:0007669"/>
    <property type="project" value="TreeGrafter"/>
</dbReference>
<dbReference type="Pfam" id="PF00668">
    <property type="entry name" value="Condensation"/>
    <property type="match status" value="1"/>
</dbReference>
<dbReference type="GO" id="GO:0005737">
    <property type="term" value="C:cytoplasm"/>
    <property type="evidence" value="ECO:0007669"/>
    <property type="project" value="TreeGrafter"/>
</dbReference>
<dbReference type="PANTHER" id="PTHR45527">
    <property type="entry name" value="NONRIBOSOMAL PEPTIDE SYNTHETASE"/>
    <property type="match status" value="1"/>
</dbReference>
<evidence type="ECO:0000259" key="5">
    <source>
        <dbReference type="Pfam" id="PF00668"/>
    </source>
</evidence>
<evidence type="ECO:0000256" key="4">
    <source>
        <dbReference type="ARBA" id="ARBA00029454"/>
    </source>
</evidence>
<feature type="non-terminal residue" evidence="6">
    <location>
        <position position="219"/>
    </location>
</feature>
<accession>A0A9P6MCZ4</accession>
<keyword evidence="7" id="KW-1185">Reference proteome</keyword>
<evidence type="ECO:0000256" key="3">
    <source>
        <dbReference type="ARBA" id="ARBA00022598"/>
    </source>
</evidence>
<keyword evidence="1" id="KW-0596">Phosphopantetheine</keyword>
<dbReference type="PANTHER" id="PTHR45527:SF11">
    <property type="entry name" value="NONRIBOSOMAL PEPTIDE SYNTHETASE 5"/>
    <property type="match status" value="1"/>
</dbReference>
<dbReference type="GO" id="GO:0043041">
    <property type="term" value="P:amino acid activation for nonribosomal peptide biosynthetic process"/>
    <property type="evidence" value="ECO:0007669"/>
    <property type="project" value="TreeGrafter"/>
</dbReference>
<comment type="caution">
    <text evidence="6">The sequence shown here is derived from an EMBL/GenBank/DDBJ whole genome shotgun (WGS) entry which is preliminary data.</text>
</comment>
<dbReference type="AlphaFoldDB" id="A0A9P6MCZ4"/>
<evidence type="ECO:0000313" key="6">
    <source>
        <dbReference type="EMBL" id="KAF9992431.1"/>
    </source>
</evidence>
<dbReference type="Gene3D" id="3.30.559.30">
    <property type="entry name" value="Nonribosomal peptide synthetase, condensation domain"/>
    <property type="match status" value="1"/>
</dbReference>
<dbReference type="Proteomes" id="UP000703661">
    <property type="component" value="Unassembled WGS sequence"/>
</dbReference>
<comment type="similarity">
    <text evidence="4">Belongs to the NRP synthetase family.</text>
</comment>